<sequence>MLAAVQAAAEHTDPVLVDRLDLAEHGVVLLREAGARSSPCPHPADRIAASASDARCPGPGCHAGRRPG</sequence>
<dbReference type="Proteomes" id="UP000017984">
    <property type="component" value="Chromosome"/>
</dbReference>
<reference evidence="1 2" key="1">
    <citation type="journal article" date="2014" name="Genome Announc.">
        <title>Draft Genome Sequence of Streptomyces roseochromogenes subsp. oscitans DS 12.976, Producer of the Aminocoumarin Antibiotic Clorobiocin.</title>
        <authorList>
            <person name="Ruckert C."/>
            <person name="Kalinowski J."/>
            <person name="Heide L."/>
            <person name="Apel A.K."/>
        </authorList>
    </citation>
    <scope>NUCLEOTIDE SEQUENCE [LARGE SCALE GENOMIC DNA]</scope>
    <source>
        <strain evidence="1 2">DS 12.976</strain>
    </source>
</reference>
<comment type="caution">
    <text evidence="1">The sequence shown here is derived from an EMBL/GenBank/DDBJ whole genome shotgun (WGS) entry which is preliminary data.</text>
</comment>
<proteinExistence type="predicted"/>
<name>V6KYX9_STRRC</name>
<gene>
    <name evidence="1" type="ORF">M878_11430</name>
</gene>
<accession>V6KYX9</accession>
<keyword evidence="2" id="KW-1185">Reference proteome</keyword>
<dbReference type="EMBL" id="AWQX01000088">
    <property type="protein sequence ID" value="EST34174.1"/>
    <property type="molecule type" value="Genomic_DNA"/>
</dbReference>
<evidence type="ECO:0000313" key="1">
    <source>
        <dbReference type="EMBL" id="EST34174.1"/>
    </source>
</evidence>
<dbReference type="HOGENOM" id="CLU_2792344_0_0_11"/>
<evidence type="ECO:0000313" key="2">
    <source>
        <dbReference type="Proteomes" id="UP000017984"/>
    </source>
</evidence>
<organism evidence="1 2">
    <name type="scientific">Streptomyces roseochromogenus subsp. oscitans DS 12.976</name>
    <dbReference type="NCBI Taxonomy" id="1352936"/>
    <lineage>
        <taxon>Bacteria</taxon>
        <taxon>Bacillati</taxon>
        <taxon>Actinomycetota</taxon>
        <taxon>Actinomycetes</taxon>
        <taxon>Kitasatosporales</taxon>
        <taxon>Streptomycetaceae</taxon>
        <taxon>Streptomyces</taxon>
    </lineage>
</organism>
<dbReference type="AlphaFoldDB" id="V6KYX9"/>
<protein>
    <submittedName>
        <fullName evidence="1">Uncharacterized protein</fullName>
    </submittedName>
</protein>